<proteinExistence type="predicted"/>
<keyword evidence="10" id="KW-0670">Pyruvate</keyword>
<evidence type="ECO:0000313" key="12">
    <source>
        <dbReference type="EMBL" id="SFV56024.1"/>
    </source>
</evidence>
<evidence type="ECO:0000256" key="9">
    <source>
        <dbReference type="ARBA" id="ARBA00023264"/>
    </source>
</evidence>
<evidence type="ECO:0000256" key="2">
    <source>
        <dbReference type="ARBA" id="ARBA00022516"/>
    </source>
</evidence>
<evidence type="ECO:0000256" key="1">
    <source>
        <dbReference type="ARBA" id="ARBA00022475"/>
    </source>
</evidence>
<keyword evidence="6" id="KW-0865">Zymogen</keyword>
<feature type="transmembrane region" description="Helical" evidence="11">
    <location>
        <begin position="20"/>
        <end position="49"/>
    </location>
</feature>
<dbReference type="InterPro" id="IPR003817">
    <property type="entry name" value="PS_Dcarbxylase"/>
</dbReference>
<gene>
    <name evidence="12" type="ORF">MNB_SM-7-342</name>
</gene>
<accession>A0A1W1BRB3</accession>
<evidence type="ECO:0000256" key="8">
    <source>
        <dbReference type="ARBA" id="ARBA00023239"/>
    </source>
</evidence>
<keyword evidence="8" id="KW-0456">Lyase</keyword>
<keyword evidence="2" id="KW-0444">Lipid biosynthesis</keyword>
<evidence type="ECO:0000256" key="10">
    <source>
        <dbReference type="ARBA" id="ARBA00023317"/>
    </source>
</evidence>
<dbReference type="InterPro" id="IPR033175">
    <property type="entry name" value="PSD-A"/>
</dbReference>
<protein>
    <submittedName>
        <fullName evidence="12">Phosphatidylserine decarboxylase-related protein</fullName>
    </submittedName>
</protein>
<dbReference type="AlphaFoldDB" id="A0A1W1BRB3"/>
<keyword evidence="7" id="KW-0594">Phospholipid biosynthesis</keyword>
<evidence type="ECO:0000256" key="6">
    <source>
        <dbReference type="ARBA" id="ARBA00023145"/>
    </source>
</evidence>
<keyword evidence="11" id="KW-0812">Transmembrane</keyword>
<keyword evidence="3" id="KW-0210">Decarboxylase</keyword>
<dbReference type="PANTHER" id="PTHR35809">
    <property type="entry name" value="ARCHAETIDYLSERINE DECARBOXYLASE PROENZYME-RELATED"/>
    <property type="match status" value="1"/>
</dbReference>
<dbReference type="GO" id="GO:0008654">
    <property type="term" value="P:phospholipid biosynthetic process"/>
    <property type="evidence" value="ECO:0007669"/>
    <property type="project" value="UniProtKB-KW"/>
</dbReference>
<keyword evidence="1" id="KW-1003">Cell membrane</keyword>
<keyword evidence="11" id="KW-1133">Transmembrane helix</keyword>
<sequence length="209" mass="23952">MEKIRSYFLFLGLKKAGYSAILALVFAIFDFELLASLFLLMALFFLYIYKIPKRLVANISNSGVVAPVDGKVVEIKKEDNKEYGYKVVIDSSFFHAPLLYSPFEAKEGSFYLKRGTRLGQTSHLFKRLNETLEVFFTNGDKSIKIEHRLKRTPLNIELFTKKREFKCGESYGFALNAITTLYLPKDFQANINIGQNLYASQTILGYFSN</sequence>
<dbReference type="EMBL" id="FPHB01000038">
    <property type="protein sequence ID" value="SFV56024.1"/>
    <property type="molecule type" value="Genomic_DNA"/>
</dbReference>
<evidence type="ECO:0000256" key="11">
    <source>
        <dbReference type="SAM" id="Phobius"/>
    </source>
</evidence>
<name>A0A1W1BRB3_9ZZZZ</name>
<keyword evidence="5 11" id="KW-0472">Membrane</keyword>
<evidence type="ECO:0000256" key="5">
    <source>
        <dbReference type="ARBA" id="ARBA00023136"/>
    </source>
</evidence>
<dbReference type="Pfam" id="PF02666">
    <property type="entry name" value="PS_Dcarbxylase"/>
    <property type="match status" value="1"/>
</dbReference>
<evidence type="ECO:0000256" key="3">
    <source>
        <dbReference type="ARBA" id="ARBA00022793"/>
    </source>
</evidence>
<keyword evidence="4" id="KW-0443">Lipid metabolism</keyword>
<organism evidence="12">
    <name type="scientific">hydrothermal vent metagenome</name>
    <dbReference type="NCBI Taxonomy" id="652676"/>
    <lineage>
        <taxon>unclassified sequences</taxon>
        <taxon>metagenomes</taxon>
        <taxon>ecological metagenomes</taxon>
    </lineage>
</organism>
<keyword evidence="9" id="KW-1208">Phospholipid metabolism</keyword>
<dbReference type="PANTHER" id="PTHR35809:SF1">
    <property type="entry name" value="ARCHAETIDYLSERINE DECARBOXYLASE PROENZYME-RELATED"/>
    <property type="match status" value="1"/>
</dbReference>
<evidence type="ECO:0000256" key="4">
    <source>
        <dbReference type="ARBA" id="ARBA00023098"/>
    </source>
</evidence>
<evidence type="ECO:0000256" key="7">
    <source>
        <dbReference type="ARBA" id="ARBA00023209"/>
    </source>
</evidence>
<reference evidence="12" key="1">
    <citation type="submission" date="2016-10" db="EMBL/GenBank/DDBJ databases">
        <authorList>
            <person name="de Groot N.N."/>
        </authorList>
    </citation>
    <scope>NUCLEOTIDE SEQUENCE</scope>
</reference>